<feature type="region of interest" description="Disordered" evidence="1">
    <location>
        <begin position="1"/>
        <end position="90"/>
    </location>
</feature>
<dbReference type="AlphaFoldDB" id="A0A0D7E0I2"/>
<dbReference type="Proteomes" id="UP000032515">
    <property type="component" value="Unassembled WGS sequence"/>
</dbReference>
<feature type="compositionally biased region" description="Basic and acidic residues" evidence="1">
    <location>
        <begin position="14"/>
        <end position="23"/>
    </location>
</feature>
<sequence>MPSLSMPNWATGRPKSDPERAVEQADQPARPGPPPRPVPPPPEPPPAPPPGPPPPTPAPPPPGPLPPVPPPAAAPPATSPSGASSWFGMPSLVTGRVQCPESSRGGPDCKAAADALCKAKGYSQGKSLGTDAVEKCSAKLLIPGYKRQPGDCRTESFVTRAWCQ</sequence>
<evidence type="ECO:0000313" key="3">
    <source>
        <dbReference type="Proteomes" id="UP000032515"/>
    </source>
</evidence>
<organism evidence="2 3">
    <name type="scientific">Rhodopseudomonas palustris</name>
    <dbReference type="NCBI Taxonomy" id="1076"/>
    <lineage>
        <taxon>Bacteria</taxon>
        <taxon>Pseudomonadati</taxon>
        <taxon>Pseudomonadota</taxon>
        <taxon>Alphaproteobacteria</taxon>
        <taxon>Hyphomicrobiales</taxon>
        <taxon>Nitrobacteraceae</taxon>
        <taxon>Rhodopseudomonas</taxon>
    </lineage>
</organism>
<dbReference type="PATRIC" id="fig|1076.23.peg.2138"/>
<feature type="compositionally biased region" description="Pro residues" evidence="1">
    <location>
        <begin position="30"/>
        <end position="78"/>
    </location>
</feature>
<proteinExistence type="predicted"/>
<protein>
    <submittedName>
        <fullName evidence="2">Uncharacterized protein</fullName>
    </submittedName>
</protein>
<name>A0A0D7E0I2_RHOPL</name>
<accession>A0A0D7E0I2</accession>
<evidence type="ECO:0000313" key="2">
    <source>
        <dbReference type="EMBL" id="KIZ33985.1"/>
    </source>
</evidence>
<gene>
    <name evidence="2" type="ORF">OO17_27625</name>
</gene>
<dbReference type="EMBL" id="JXXE01000706">
    <property type="protein sequence ID" value="KIZ33985.1"/>
    <property type="molecule type" value="Genomic_DNA"/>
</dbReference>
<evidence type="ECO:0000256" key="1">
    <source>
        <dbReference type="SAM" id="MobiDB-lite"/>
    </source>
</evidence>
<dbReference type="PRINTS" id="PR01217">
    <property type="entry name" value="PRICHEXTENSN"/>
</dbReference>
<comment type="caution">
    <text evidence="2">The sequence shown here is derived from an EMBL/GenBank/DDBJ whole genome shotgun (WGS) entry which is preliminary data.</text>
</comment>
<reference evidence="2 3" key="1">
    <citation type="submission" date="2014-11" db="EMBL/GenBank/DDBJ databases">
        <title>Genomics and ecophysiology of heterotrophic nitrogen fixing bacteria isolated from estuarine surface water.</title>
        <authorList>
            <person name="Bentzon-Tilia M."/>
            <person name="Severin I."/>
            <person name="Hansen L.H."/>
            <person name="Riemann L."/>
        </authorList>
    </citation>
    <scope>NUCLEOTIDE SEQUENCE [LARGE SCALE GENOMIC DNA]</scope>
    <source>
        <strain evidence="2 3">BAL398</strain>
    </source>
</reference>